<dbReference type="Gene3D" id="3.30.160.60">
    <property type="entry name" value="Classic Zinc Finger"/>
    <property type="match status" value="2"/>
</dbReference>
<dbReference type="SUPFAM" id="SSF57667">
    <property type="entry name" value="beta-beta-alpha zinc fingers"/>
    <property type="match status" value="1"/>
</dbReference>
<evidence type="ECO:0000259" key="7">
    <source>
        <dbReference type="PROSITE" id="PS50157"/>
    </source>
</evidence>
<feature type="domain" description="C2H2-type" evidence="7">
    <location>
        <begin position="40"/>
        <end position="69"/>
    </location>
</feature>
<evidence type="ECO:0000256" key="6">
    <source>
        <dbReference type="SAM" id="MobiDB-lite"/>
    </source>
</evidence>
<dbReference type="InterPro" id="IPR036236">
    <property type="entry name" value="Znf_C2H2_sf"/>
</dbReference>
<proteinExistence type="predicted"/>
<dbReference type="PROSITE" id="PS00028">
    <property type="entry name" value="ZINC_FINGER_C2H2_1"/>
    <property type="match status" value="2"/>
</dbReference>
<evidence type="ECO:0000256" key="5">
    <source>
        <dbReference type="PROSITE-ProRule" id="PRU00042"/>
    </source>
</evidence>
<reference evidence="8" key="1">
    <citation type="submission" date="2021-10" db="EMBL/GenBank/DDBJ databases">
        <title>De novo Genome Assembly of Clathrus columnatus (Basidiomycota, Fungi) Using Illumina and Nanopore Sequence Data.</title>
        <authorList>
            <person name="Ogiso-Tanaka E."/>
            <person name="Itagaki H."/>
            <person name="Hosoya T."/>
            <person name="Hosaka K."/>
        </authorList>
    </citation>
    <scope>NUCLEOTIDE SEQUENCE</scope>
    <source>
        <strain evidence="8">MO-923</strain>
    </source>
</reference>
<keyword evidence="4" id="KW-0862">Zinc</keyword>
<dbReference type="EMBL" id="BPWL01000008">
    <property type="protein sequence ID" value="GJJ12960.1"/>
    <property type="molecule type" value="Genomic_DNA"/>
</dbReference>
<dbReference type="AlphaFoldDB" id="A0AAV5AFB6"/>
<evidence type="ECO:0000256" key="4">
    <source>
        <dbReference type="ARBA" id="ARBA00022833"/>
    </source>
</evidence>
<dbReference type="PANTHER" id="PTHR14003">
    <property type="entry name" value="TRANSCRIPTIONAL REPRESSOR PROTEIN YY"/>
    <property type="match status" value="1"/>
</dbReference>
<keyword evidence="3 5" id="KW-0863">Zinc-finger</keyword>
<dbReference type="FunFam" id="3.30.160.60:FF:000072">
    <property type="entry name" value="zinc finger protein 143 isoform X1"/>
    <property type="match status" value="1"/>
</dbReference>
<accession>A0AAV5AFB6</accession>
<keyword evidence="9" id="KW-1185">Reference proteome</keyword>
<feature type="domain" description="C2H2-type" evidence="7">
    <location>
        <begin position="70"/>
        <end position="99"/>
    </location>
</feature>
<dbReference type="GO" id="GO:0000785">
    <property type="term" value="C:chromatin"/>
    <property type="evidence" value="ECO:0007669"/>
    <property type="project" value="TreeGrafter"/>
</dbReference>
<dbReference type="GO" id="GO:0000978">
    <property type="term" value="F:RNA polymerase II cis-regulatory region sequence-specific DNA binding"/>
    <property type="evidence" value="ECO:0007669"/>
    <property type="project" value="TreeGrafter"/>
</dbReference>
<dbReference type="PROSITE" id="PS50157">
    <property type="entry name" value="ZINC_FINGER_C2H2_2"/>
    <property type="match status" value="2"/>
</dbReference>
<keyword evidence="1" id="KW-0479">Metal-binding</keyword>
<organism evidence="8 9">
    <name type="scientific">Clathrus columnatus</name>
    <dbReference type="NCBI Taxonomy" id="1419009"/>
    <lineage>
        <taxon>Eukaryota</taxon>
        <taxon>Fungi</taxon>
        <taxon>Dikarya</taxon>
        <taxon>Basidiomycota</taxon>
        <taxon>Agaricomycotina</taxon>
        <taxon>Agaricomycetes</taxon>
        <taxon>Phallomycetidae</taxon>
        <taxon>Phallales</taxon>
        <taxon>Clathraceae</taxon>
        <taxon>Clathrus</taxon>
    </lineage>
</organism>
<feature type="region of interest" description="Disordered" evidence="6">
    <location>
        <begin position="96"/>
        <end position="133"/>
    </location>
</feature>
<evidence type="ECO:0000256" key="1">
    <source>
        <dbReference type="ARBA" id="ARBA00022723"/>
    </source>
</evidence>
<dbReference type="GO" id="GO:0000981">
    <property type="term" value="F:DNA-binding transcription factor activity, RNA polymerase II-specific"/>
    <property type="evidence" value="ECO:0007669"/>
    <property type="project" value="UniProtKB-ARBA"/>
</dbReference>
<dbReference type="GO" id="GO:0005667">
    <property type="term" value="C:transcription regulator complex"/>
    <property type="evidence" value="ECO:0007669"/>
    <property type="project" value="TreeGrafter"/>
</dbReference>
<feature type="compositionally biased region" description="Low complexity" evidence="6">
    <location>
        <begin position="118"/>
        <end position="133"/>
    </location>
</feature>
<comment type="caution">
    <text evidence="8">The sequence shown here is derived from an EMBL/GenBank/DDBJ whole genome shotgun (WGS) entry which is preliminary data.</text>
</comment>
<dbReference type="GO" id="GO:0031519">
    <property type="term" value="C:PcG protein complex"/>
    <property type="evidence" value="ECO:0007669"/>
    <property type="project" value="TreeGrafter"/>
</dbReference>
<feature type="region of interest" description="Disordered" evidence="6">
    <location>
        <begin position="1"/>
        <end position="34"/>
    </location>
</feature>
<evidence type="ECO:0000313" key="8">
    <source>
        <dbReference type="EMBL" id="GJJ12960.1"/>
    </source>
</evidence>
<dbReference type="InterPro" id="IPR013087">
    <property type="entry name" value="Znf_C2H2_type"/>
</dbReference>
<dbReference type="PANTHER" id="PTHR14003:SF20">
    <property type="entry name" value="FINGER DOMAIN PROTEIN, PUTATIVE (AFU_ORTHOLOGUE AFUA_4G10380)-RELATED"/>
    <property type="match status" value="1"/>
</dbReference>
<protein>
    <recommendedName>
        <fullName evidence="7">C2H2-type domain-containing protein</fullName>
    </recommendedName>
</protein>
<dbReference type="Proteomes" id="UP001050691">
    <property type="component" value="Unassembled WGS sequence"/>
</dbReference>
<feature type="compositionally biased region" description="Polar residues" evidence="6">
    <location>
        <begin position="1"/>
        <end position="13"/>
    </location>
</feature>
<dbReference type="GO" id="GO:0008270">
    <property type="term" value="F:zinc ion binding"/>
    <property type="evidence" value="ECO:0007669"/>
    <property type="project" value="UniProtKB-KW"/>
</dbReference>
<gene>
    <name evidence="8" type="ORF">Clacol_007207</name>
</gene>
<evidence type="ECO:0000256" key="3">
    <source>
        <dbReference type="ARBA" id="ARBA00022771"/>
    </source>
</evidence>
<name>A0AAV5AFB6_9AGAM</name>
<evidence type="ECO:0000313" key="9">
    <source>
        <dbReference type="Proteomes" id="UP001050691"/>
    </source>
</evidence>
<evidence type="ECO:0000256" key="2">
    <source>
        <dbReference type="ARBA" id="ARBA00022737"/>
    </source>
</evidence>
<dbReference type="Pfam" id="PF00096">
    <property type="entry name" value="zf-C2H2"/>
    <property type="match status" value="2"/>
</dbReference>
<dbReference type="SMART" id="SM00355">
    <property type="entry name" value="ZnF_C2H2"/>
    <property type="match status" value="2"/>
</dbReference>
<keyword evidence="2" id="KW-0677">Repeat</keyword>
<sequence>MHNQSYSSGSQALPSLRSVLGGSKTPSPSISKERLSTKKYACNWPGCDKRFERQNALDTHMNIHTDSKPFVCPISNCGKAFNVRSNMRRHLLTHKEYQSGIDIDDEGSPKSGYAYPYNSSPRARNSSSPSSRS</sequence>